<evidence type="ECO:0000256" key="5">
    <source>
        <dbReference type="ARBA" id="ARBA00022450"/>
    </source>
</evidence>
<dbReference type="InterPro" id="IPR025110">
    <property type="entry name" value="AMP-bd_C"/>
</dbReference>
<dbReference type="Gene3D" id="3.30.559.10">
    <property type="entry name" value="Chloramphenicol acetyltransferase-like domain"/>
    <property type="match status" value="2"/>
</dbReference>
<keyword evidence="6" id="KW-0597">Phosphoprotein</keyword>
<dbReference type="Proteomes" id="UP001356095">
    <property type="component" value="Unassembled WGS sequence"/>
</dbReference>
<evidence type="ECO:0000256" key="3">
    <source>
        <dbReference type="ARBA" id="ARBA00007380"/>
    </source>
</evidence>
<feature type="domain" description="Carrier" evidence="10">
    <location>
        <begin position="1079"/>
        <end position="1154"/>
    </location>
</feature>
<dbReference type="InterPro" id="IPR010071">
    <property type="entry name" value="AA_adenyl_dom"/>
</dbReference>
<dbReference type="CDD" id="cd19535">
    <property type="entry name" value="Cyc_NRPS"/>
    <property type="match status" value="2"/>
</dbReference>
<feature type="region of interest" description="Disordered" evidence="9">
    <location>
        <begin position="156"/>
        <end position="191"/>
    </location>
</feature>
<dbReference type="SUPFAM" id="SSF56801">
    <property type="entry name" value="Acetyl-CoA synthetase-like"/>
    <property type="match status" value="2"/>
</dbReference>
<dbReference type="Gene3D" id="1.10.1200.10">
    <property type="entry name" value="ACP-like"/>
    <property type="match status" value="3"/>
</dbReference>
<dbReference type="InterPro" id="IPR057737">
    <property type="entry name" value="Condensation_MtbB-like"/>
</dbReference>
<keyword evidence="12" id="KW-1185">Reference proteome</keyword>
<dbReference type="PANTHER" id="PTHR45527:SF10">
    <property type="entry name" value="PYOCHELIN SYNTHASE PCHF"/>
    <property type="match status" value="1"/>
</dbReference>
<dbReference type="Pfam" id="PF00668">
    <property type="entry name" value="Condensation"/>
    <property type="match status" value="2"/>
</dbReference>
<comment type="pathway">
    <text evidence="2">Siderophore biosynthesis; mycobactin biosynthesis.</text>
</comment>
<evidence type="ECO:0000256" key="8">
    <source>
        <dbReference type="ARBA" id="ARBA00033440"/>
    </source>
</evidence>
<keyword evidence="5" id="KW-0596">Phosphopantetheine</keyword>
<comment type="caution">
    <text evidence="11">The sequence shown here is derived from an EMBL/GenBank/DDBJ whole genome shotgun (WGS) entry which is preliminary data.</text>
</comment>
<dbReference type="InterPro" id="IPR009081">
    <property type="entry name" value="PP-bd_ACP"/>
</dbReference>
<feature type="domain" description="Carrier" evidence="10">
    <location>
        <begin position="2121"/>
        <end position="2196"/>
    </location>
</feature>
<dbReference type="SUPFAM" id="SSF52777">
    <property type="entry name" value="CoA-dependent acyltransferases"/>
    <property type="match status" value="4"/>
</dbReference>
<accession>A0ABU7KEC2</accession>
<organism evidence="11 12">
    <name type="scientific">Nocardiopsis codii</name>
    <dbReference type="NCBI Taxonomy" id="3065942"/>
    <lineage>
        <taxon>Bacteria</taxon>
        <taxon>Bacillati</taxon>
        <taxon>Actinomycetota</taxon>
        <taxon>Actinomycetes</taxon>
        <taxon>Streptosporangiales</taxon>
        <taxon>Nocardiopsidaceae</taxon>
        <taxon>Nocardiopsis</taxon>
    </lineage>
</organism>
<name>A0ABU7KEC2_9ACTN</name>
<protein>
    <recommendedName>
        <fullName evidence="4">Phenyloxazoline synthase MbtB</fullName>
    </recommendedName>
    <alternativeName>
        <fullName evidence="8">Mycobactin synthetase protein B</fullName>
    </alternativeName>
</protein>
<dbReference type="Gene3D" id="3.30.559.30">
    <property type="entry name" value="Nonribosomal peptide synthetase, condensation domain"/>
    <property type="match status" value="2"/>
</dbReference>
<dbReference type="Pfam" id="PF00550">
    <property type="entry name" value="PP-binding"/>
    <property type="match status" value="3"/>
</dbReference>
<dbReference type="RefSeq" id="WP_330093703.1">
    <property type="nucleotide sequence ID" value="NZ_JAUZMY010000024.1"/>
</dbReference>
<dbReference type="InterPro" id="IPR000873">
    <property type="entry name" value="AMP-dep_synth/lig_dom"/>
</dbReference>
<sequence>MSDHAGARSGAVREQVAEVLGTGAFADTDDLFEHGLDSLGLIRLVGAWREGGFDVTFEELSADPTAAAWGALLGSSAATARPATTGSATAAAEGEPFPMATMQHAYWIGRRDDQPLGGVAAHFYTEFDGRDVDPDRLAAALRAVVDRHPMLRVRLDDDGRQRVLPPAGTAASPPPAPSAPAGQGTHAPAAPPAVTVHDLTALAPGEVDRVLAGIRDASTHRRMDVAAGEVLDVALSLLPGGATRLHVDLDMIVADALSLRVLLEDLRTAYEGGDPAPLEYGFARYLADRASRDPGPRERARSWWHGRLDEIPPPPALPTVPGSLLPAEAGTPATRSTRLHHALTPERTRLFERRARAAGVTPAAALAAAFAEVLGAWSADPRFSLNLPMFDRAPLHPDVARVVGDFSGSVLLGVDTTDPAPFAERARTVQTDLHRAVDHGAYGGVELLRDLARLGGGAPVLAPVVYTSAIGLGPLFTEPVQECFGRPSWIISQGPQVLLDAQVTELDGGLLLNWDLRERAFAPGTMEAAFACYRALVEDLTDDPAAWDRPFRPEPSPDQARARSAHTPDAEPPGPRLLHGRFLDHARTAPGDTALVLPDGAPLTYGELADRALRVAGAVAGAVPAGTTVALDLPRGADQVAAVLGVLAAGCAYLPLGRDQPPARRTRVLDAGAPDLVVCDDPGRYTRADQPVLTLDRALQAPPGTPRETAPDALAYVLFTSGSTGTPKGVEVEHRAAAHTVDVLNAVLGTGGGDRTLALADYDFDMSVLDLFAPLSAGGAAVLADSDTRRDAERWARFAAHASATVLNCVPALLDMLLFAVESGTAPMPPLRAVLLGGDRVDPGLRERLRALAPGCRFLALGGMTEAAIHSTLLEVDRVDPSWACVPWGRPLPGVLCRVADSQGRDRPDLVVGELWVGGAGLARGYRAAPEEGADRFVTHGGRRWYRTGDLARYAPDGTLEFHGRADHQVKVNGVRVETGEVEAALASHPDVSLAVAVALTAPAPRLAAAVATREAGRTGALAEAAAERAATLLPAAMRPDPVLALDAIPLTRNGKPDRAAVERLLRDHLTGPARSGEPPEGEAETLVARVWADLLGSGPVSRTDSFFALGGDSLLATRVVAALRGLGHADAGVSELFAHPVLADFAARLPDRGEAAGDRGIVHDPASRHEPFPPTGVQRAYLTGRSPDFVLGGVGTYHYTEFDGSDVDLRRLERALDRLVARHDMLRAVFGPDGDQRVLPTAPPVRVPVADADPDDPETALAALREAMSHQVLDPSRWPLFDVRAVRYTREGAERVRLGVGLDYLVLDALSIMTFYTELDRLYREPDAVLDPVGVTFRDYLTQARPDPGREERDRAYWRERVADLPAAPALPLRTEPAAVDRPRFTRRADRLDPGEWDSLTALARSEGVTPSTLLLACYGEVLGRWSGQTDLSVTLTLFNRHDLHPHIGRVLGDFTSLSLTSYHRAPGQDPVEAARALQRRLGRDLDHREAPAEEVLRELARRTGTAQPGIPVVFTSSLGVGGGVSMDPSPDFPERVWGLSQSPQVYLDNQVMESRGGLEVCWDAVEDLFRPGVLDAMFAAYLGMLRALAREGAQGWRAAAAELLPSDQRVVRASANAPDGPVPAGRLHEAFFAGAAGRADAPALITDRGVLTHGELADRSLRVAAGLLARGVRSGDAVAVCLPKGPDQICAVLGALAAGAVYVPVGTGQPPLRRERVHRAALTVLAVGDGTGAPRSAAVADLLESPPLDAPVEGDPAEAAYTIFTSGSTGEPKGVEVSHAAALATVAEMNDRYRVGPGDRVLALSALDFDLSVYDVFGLLGAGGALVLPEEEDRRDPERWRALCAEHGVTVWNTVPALLDMLLLASRDRGLPASLRLALVSGDWVGGDLAPRLRAAGGARVHLVALGGATEAAIWSNAFDGGHVPPGWPSVPYGTPLRNQRYRVVDPHGADSPDWVAGELWIGGTGVARGYRGDPGRTASRFVTAGGERWYRTGDLGRYRPGAVLEFLGRADRQVKVGGHRLELGEVEAALEEHPGVRRAAALAVGERASRRVVAFVATGEHAPLPEGLARHLAERLPAHAVPASVRAVAEMPLTPNGKVDLRALEETAAAGADTEAAPLADDVEEHIARVWGELTGADVRDRDANFFALGGTSLLAIRMITLLRRELAEELSTRAFLAAPTLAALADRVRATRSDDDRAGVI</sequence>
<dbReference type="PANTHER" id="PTHR45527">
    <property type="entry name" value="NONRIBOSOMAL PEPTIDE SYNTHETASE"/>
    <property type="match status" value="1"/>
</dbReference>
<evidence type="ECO:0000256" key="2">
    <source>
        <dbReference type="ARBA" id="ARBA00005102"/>
    </source>
</evidence>
<dbReference type="InterPro" id="IPR020845">
    <property type="entry name" value="AMP-binding_CS"/>
</dbReference>
<evidence type="ECO:0000256" key="1">
    <source>
        <dbReference type="ARBA" id="ARBA00001957"/>
    </source>
</evidence>
<dbReference type="Gene3D" id="3.40.50.12780">
    <property type="entry name" value="N-terminal domain of ligase-like"/>
    <property type="match status" value="2"/>
</dbReference>
<dbReference type="InterPro" id="IPR006162">
    <property type="entry name" value="Ppantetheine_attach_site"/>
</dbReference>
<dbReference type="InterPro" id="IPR001242">
    <property type="entry name" value="Condensation_dom"/>
</dbReference>
<dbReference type="SUPFAM" id="SSF47336">
    <property type="entry name" value="ACP-like"/>
    <property type="match status" value="3"/>
</dbReference>
<gene>
    <name evidence="11" type="ORF">Q8791_22255</name>
</gene>
<dbReference type="Pfam" id="PF00501">
    <property type="entry name" value="AMP-binding"/>
    <property type="match status" value="2"/>
</dbReference>
<dbReference type="EMBL" id="JAUZMY010000024">
    <property type="protein sequence ID" value="MEE2039942.1"/>
    <property type="molecule type" value="Genomic_DNA"/>
</dbReference>
<comment type="similarity">
    <text evidence="3">Belongs to the ATP-dependent AMP-binding enzyme family. MbtB subfamily.</text>
</comment>
<evidence type="ECO:0000259" key="10">
    <source>
        <dbReference type="PROSITE" id="PS50075"/>
    </source>
</evidence>
<evidence type="ECO:0000256" key="6">
    <source>
        <dbReference type="ARBA" id="ARBA00022553"/>
    </source>
</evidence>
<comment type="cofactor">
    <cofactor evidence="1">
        <name>pantetheine 4'-phosphate</name>
        <dbReference type="ChEBI" id="CHEBI:47942"/>
    </cofactor>
</comment>
<evidence type="ECO:0000256" key="9">
    <source>
        <dbReference type="SAM" id="MobiDB-lite"/>
    </source>
</evidence>
<proteinExistence type="inferred from homology"/>
<evidence type="ECO:0000256" key="4">
    <source>
        <dbReference type="ARBA" id="ARBA00016743"/>
    </source>
</evidence>
<evidence type="ECO:0000313" key="12">
    <source>
        <dbReference type="Proteomes" id="UP001356095"/>
    </source>
</evidence>
<evidence type="ECO:0000313" key="11">
    <source>
        <dbReference type="EMBL" id="MEE2039942.1"/>
    </source>
</evidence>
<dbReference type="PROSITE" id="PS50075">
    <property type="entry name" value="CARRIER"/>
    <property type="match status" value="3"/>
</dbReference>
<reference evidence="11 12" key="1">
    <citation type="submission" date="2023-08" db="EMBL/GenBank/DDBJ databases">
        <authorList>
            <person name="Girao M."/>
            <person name="Carvalho M.F."/>
        </authorList>
    </citation>
    <scope>NUCLEOTIDE SEQUENCE [LARGE SCALE GENOMIC DNA]</scope>
    <source>
        <strain evidence="11 12">CT-R113</strain>
    </source>
</reference>
<dbReference type="InterPro" id="IPR023213">
    <property type="entry name" value="CAT-like_dom_sf"/>
</dbReference>
<dbReference type="SMART" id="SM00823">
    <property type="entry name" value="PKS_PP"/>
    <property type="match status" value="3"/>
</dbReference>
<feature type="region of interest" description="Disordered" evidence="9">
    <location>
        <begin position="544"/>
        <end position="578"/>
    </location>
</feature>
<dbReference type="InterPro" id="IPR045851">
    <property type="entry name" value="AMP-bd_C_sf"/>
</dbReference>
<dbReference type="NCBIfam" id="TIGR01733">
    <property type="entry name" value="AA-adenyl-dom"/>
    <property type="match status" value="2"/>
</dbReference>
<dbReference type="Gene3D" id="3.30.300.30">
    <property type="match status" value="2"/>
</dbReference>
<dbReference type="InterPro" id="IPR036736">
    <property type="entry name" value="ACP-like_sf"/>
</dbReference>
<keyword evidence="7" id="KW-0436">Ligase</keyword>
<dbReference type="Pfam" id="PF13193">
    <property type="entry name" value="AMP-binding_C"/>
    <property type="match status" value="2"/>
</dbReference>
<evidence type="ECO:0000256" key="7">
    <source>
        <dbReference type="ARBA" id="ARBA00022598"/>
    </source>
</evidence>
<dbReference type="InterPro" id="IPR042099">
    <property type="entry name" value="ANL_N_sf"/>
</dbReference>
<dbReference type="InterPro" id="IPR020806">
    <property type="entry name" value="PKS_PP-bd"/>
</dbReference>
<dbReference type="PROSITE" id="PS00455">
    <property type="entry name" value="AMP_BINDING"/>
    <property type="match status" value="1"/>
</dbReference>
<feature type="domain" description="Carrier" evidence="10">
    <location>
        <begin position="3"/>
        <end position="77"/>
    </location>
</feature>
<dbReference type="PROSITE" id="PS00012">
    <property type="entry name" value="PHOSPHOPANTETHEINE"/>
    <property type="match status" value="1"/>
</dbReference>